<dbReference type="RefSeq" id="WP_270952534.1">
    <property type="nucleotide sequence ID" value="NZ_JAQGLA010000069.1"/>
</dbReference>
<accession>A0ABT4V6E2</accession>
<evidence type="ECO:0000259" key="2">
    <source>
        <dbReference type="Pfam" id="PF13556"/>
    </source>
</evidence>
<feature type="domain" description="PucR C-terminal helix-turn-helix" evidence="2">
    <location>
        <begin position="336"/>
        <end position="393"/>
    </location>
</feature>
<keyword evidence="5" id="KW-1185">Reference proteome</keyword>
<proteinExistence type="inferred from homology"/>
<feature type="domain" description="CdaR GGDEF-like" evidence="3">
    <location>
        <begin position="175"/>
        <end position="289"/>
    </location>
</feature>
<evidence type="ECO:0000259" key="3">
    <source>
        <dbReference type="Pfam" id="PF17853"/>
    </source>
</evidence>
<evidence type="ECO:0000256" key="1">
    <source>
        <dbReference type="ARBA" id="ARBA00006754"/>
    </source>
</evidence>
<dbReference type="Pfam" id="PF17853">
    <property type="entry name" value="GGDEF_2"/>
    <property type="match status" value="1"/>
</dbReference>
<comment type="caution">
    <text evidence="4">The sequence shown here is derived from an EMBL/GenBank/DDBJ whole genome shotgun (WGS) entry which is preliminary data.</text>
</comment>
<dbReference type="Proteomes" id="UP001210380">
    <property type="component" value="Unassembled WGS sequence"/>
</dbReference>
<dbReference type="PANTHER" id="PTHR33744">
    <property type="entry name" value="CARBOHYDRATE DIACID REGULATOR"/>
    <property type="match status" value="1"/>
</dbReference>
<dbReference type="InterPro" id="IPR051448">
    <property type="entry name" value="CdaR-like_regulators"/>
</dbReference>
<comment type="similarity">
    <text evidence="1">Belongs to the CdaR family.</text>
</comment>
<evidence type="ECO:0000313" key="4">
    <source>
        <dbReference type="EMBL" id="MDA3629515.1"/>
    </source>
</evidence>
<dbReference type="EMBL" id="JAQGLA010000069">
    <property type="protein sequence ID" value="MDA3629515.1"/>
    <property type="molecule type" value="Genomic_DNA"/>
</dbReference>
<dbReference type="Gene3D" id="1.10.10.2840">
    <property type="entry name" value="PucR C-terminal helix-turn-helix domain"/>
    <property type="match status" value="1"/>
</dbReference>
<dbReference type="InterPro" id="IPR041522">
    <property type="entry name" value="CdaR_GGDEF"/>
</dbReference>
<dbReference type="InterPro" id="IPR025736">
    <property type="entry name" value="PucR_C-HTH_dom"/>
</dbReference>
<gene>
    <name evidence="4" type="ORF">OU415_29080</name>
</gene>
<protein>
    <submittedName>
        <fullName evidence="4">Helix-turn-helix domain-containing protein</fullName>
    </submittedName>
</protein>
<reference evidence="4 5" key="1">
    <citation type="submission" date="2022-11" db="EMBL/GenBank/DDBJ databases">
        <title>Draft genome sequence of Saccharopolyspora sp. WRP15-2 isolated from rhizosphere soils of wild rice in Thailand.</title>
        <authorList>
            <person name="Duangmal K."/>
            <person name="Kammanee S."/>
            <person name="Muangham S."/>
        </authorList>
    </citation>
    <scope>NUCLEOTIDE SEQUENCE [LARGE SCALE GENOMIC DNA]</scope>
    <source>
        <strain evidence="4 5">WRP15-2</strain>
    </source>
</reference>
<evidence type="ECO:0000313" key="5">
    <source>
        <dbReference type="Proteomes" id="UP001210380"/>
    </source>
</evidence>
<dbReference type="InterPro" id="IPR042070">
    <property type="entry name" value="PucR_C-HTH_sf"/>
</dbReference>
<organism evidence="4 5">
    <name type="scientific">Saccharopolyspora oryzae</name>
    <dbReference type="NCBI Taxonomy" id="2997343"/>
    <lineage>
        <taxon>Bacteria</taxon>
        <taxon>Bacillati</taxon>
        <taxon>Actinomycetota</taxon>
        <taxon>Actinomycetes</taxon>
        <taxon>Pseudonocardiales</taxon>
        <taxon>Pseudonocardiaceae</taxon>
        <taxon>Saccharopolyspora</taxon>
    </lineage>
</organism>
<dbReference type="Pfam" id="PF13556">
    <property type="entry name" value="HTH_30"/>
    <property type="match status" value="1"/>
</dbReference>
<dbReference type="PANTHER" id="PTHR33744:SF7">
    <property type="entry name" value="PUCR FAMILY TRANSCRIPTIONAL REGULATOR"/>
    <property type="match status" value="1"/>
</dbReference>
<name>A0ABT4V6E2_9PSEU</name>
<sequence>MSTERAGERDTGTQRQISAATLRRLERASGGLAGSSVSAMEQRLPWFRRLPADQRASVLLVTQTGVSNFVAWLQDPTEAIRLTAEAFRAAPRDLSRWVSLRQTLELVRVAIDVFEQQLPELADEQYERTLLTESILRYTREIAFAAATSYAAAAEARGAWDARLEALVVDGIVRGDAEESLLSRAAALGWEPSSEATVLVGNAPSDDPPTIVYQVRSRAARVGCPVLLGVQGSRLVLVFGSTEDGRSTEETALRLSEAFDEGPVVVGPTAPSLAEAHRSAADAMSALRAVVAWPTAPRPVPSGDLLPERALAGDPEAERQLVERIVLPLVDAGGSLMETVDTYLEVGGVLENCARQLYVHPNTVRYRLRRVAELTGRTPSNARDAHVLRVGLAVGRLAKAHGLW</sequence>